<dbReference type="PANTHER" id="PTHR40588">
    <property type="entry name" value="MRNA INTERFERASE TOXIN YAFQ"/>
    <property type="match status" value="1"/>
</dbReference>
<dbReference type="Pfam" id="PF15738">
    <property type="entry name" value="YafQ_toxin"/>
    <property type="match status" value="1"/>
</dbReference>
<dbReference type="GO" id="GO:0004521">
    <property type="term" value="F:RNA endonuclease activity"/>
    <property type="evidence" value="ECO:0007669"/>
    <property type="project" value="TreeGrafter"/>
</dbReference>
<gene>
    <name evidence="2" type="ORF">GCM10007359_03600</name>
</gene>
<dbReference type="NCBIfam" id="TIGR02385">
    <property type="entry name" value="RelE_StbE"/>
    <property type="match status" value="1"/>
</dbReference>
<keyword evidence="3" id="KW-1185">Reference proteome</keyword>
<dbReference type="GO" id="GO:0006402">
    <property type="term" value="P:mRNA catabolic process"/>
    <property type="evidence" value="ECO:0007669"/>
    <property type="project" value="TreeGrafter"/>
</dbReference>
<reference evidence="2 3" key="1">
    <citation type="journal article" date="2014" name="Int. J. Syst. Evol. Microbiol.">
        <title>Complete genome sequence of Corynebacterium casei LMG S-19264T (=DSM 44701T), isolated from a smear-ripened cheese.</title>
        <authorList>
            <consortium name="US DOE Joint Genome Institute (JGI-PGF)"/>
            <person name="Walter F."/>
            <person name="Albersmeier A."/>
            <person name="Kalinowski J."/>
            <person name="Ruckert C."/>
        </authorList>
    </citation>
    <scope>NUCLEOTIDE SEQUENCE [LARGE SCALE GENOMIC DNA]</scope>
    <source>
        <strain evidence="2 3">CCM 8669</strain>
    </source>
</reference>
<dbReference type="InterPro" id="IPR007712">
    <property type="entry name" value="RelE/ParE_toxin"/>
</dbReference>
<evidence type="ECO:0008006" key="4">
    <source>
        <dbReference type="Google" id="ProtNLM"/>
    </source>
</evidence>
<evidence type="ECO:0000313" key="2">
    <source>
        <dbReference type="EMBL" id="GGH57939.1"/>
    </source>
</evidence>
<sequence length="97" mass="11633">MYLEADYAPAFRRDIKRLQKKHIDTKPLRDLIQLVLENSVESKETLRRRHMMHTLKGEWQGSYECHVANAGDWLIIWSETNELAYFQRTGSHDELFR</sequence>
<dbReference type="Gene3D" id="3.30.2310.20">
    <property type="entry name" value="RelE-like"/>
    <property type="match status" value="1"/>
</dbReference>
<dbReference type="EMBL" id="BMDC01000001">
    <property type="protein sequence ID" value="GGH57939.1"/>
    <property type="molecule type" value="Genomic_DNA"/>
</dbReference>
<keyword evidence="1" id="KW-1277">Toxin-antitoxin system</keyword>
<evidence type="ECO:0000313" key="3">
    <source>
        <dbReference type="Proteomes" id="UP000600171"/>
    </source>
</evidence>
<dbReference type="Proteomes" id="UP000600171">
    <property type="component" value="Unassembled WGS sequence"/>
</dbReference>
<dbReference type="SUPFAM" id="SSF143011">
    <property type="entry name" value="RelE-like"/>
    <property type="match status" value="1"/>
</dbReference>
<comment type="caution">
    <text evidence="2">The sequence shown here is derived from an EMBL/GenBank/DDBJ whole genome shotgun (WGS) entry which is preliminary data.</text>
</comment>
<dbReference type="RefSeq" id="WP_188358627.1">
    <property type="nucleotide sequence ID" value="NZ_BMDC01000001.1"/>
</dbReference>
<dbReference type="InterPro" id="IPR004386">
    <property type="entry name" value="Toxin_YafQ-like"/>
</dbReference>
<name>A0A917INP5_9MICC</name>
<accession>A0A917INP5</accession>
<dbReference type="PANTHER" id="PTHR40588:SF1">
    <property type="entry name" value="MRNA INTERFERASE TOXIN YAFQ"/>
    <property type="match status" value="1"/>
</dbReference>
<dbReference type="AlphaFoldDB" id="A0A917INP5"/>
<dbReference type="GO" id="GO:0006415">
    <property type="term" value="P:translational termination"/>
    <property type="evidence" value="ECO:0007669"/>
    <property type="project" value="TreeGrafter"/>
</dbReference>
<protein>
    <recommendedName>
        <fullName evidence="4">Type II toxin-antitoxin system YafQ family toxin</fullName>
    </recommendedName>
</protein>
<evidence type="ECO:0000256" key="1">
    <source>
        <dbReference type="ARBA" id="ARBA00022649"/>
    </source>
</evidence>
<dbReference type="InterPro" id="IPR035093">
    <property type="entry name" value="RelE/ParE_toxin_dom_sf"/>
</dbReference>
<proteinExistence type="predicted"/>
<organism evidence="2 3">
    <name type="scientific">Rothia aerolata</name>
    <dbReference type="NCBI Taxonomy" id="1812262"/>
    <lineage>
        <taxon>Bacteria</taxon>
        <taxon>Bacillati</taxon>
        <taxon>Actinomycetota</taxon>
        <taxon>Actinomycetes</taxon>
        <taxon>Micrococcales</taxon>
        <taxon>Micrococcaceae</taxon>
        <taxon>Rothia</taxon>
    </lineage>
</organism>